<gene>
    <name evidence="5" type="primary">g709</name>
    <name evidence="5" type="ORF">VP750_LOCUS615</name>
</gene>
<evidence type="ECO:0000313" key="6">
    <source>
        <dbReference type="Proteomes" id="UP001497392"/>
    </source>
</evidence>
<keyword evidence="1" id="KW-0560">Oxidoreductase</keyword>
<name>A0ABP1FGI1_9CHLO</name>
<protein>
    <submittedName>
        <fullName evidence="5">G709 protein</fullName>
    </submittedName>
</protein>
<accession>A0ABP1FGI1</accession>
<proteinExistence type="predicted"/>
<reference evidence="5 6" key="1">
    <citation type="submission" date="2024-06" db="EMBL/GenBank/DDBJ databases">
        <authorList>
            <person name="Kraege A."/>
            <person name="Thomma B."/>
        </authorList>
    </citation>
    <scope>NUCLEOTIDE SEQUENCE [LARGE SCALE GENOMIC DNA]</scope>
</reference>
<dbReference type="EMBL" id="CAXHTA020000001">
    <property type="protein sequence ID" value="CAL5218956.1"/>
    <property type="molecule type" value="Genomic_DNA"/>
</dbReference>
<dbReference type="Pfam" id="PF13806">
    <property type="entry name" value="Rieske_2"/>
    <property type="match status" value="1"/>
</dbReference>
<dbReference type="InterPro" id="IPR012748">
    <property type="entry name" value="Rieske-like_NirD"/>
</dbReference>
<evidence type="ECO:0000313" key="5">
    <source>
        <dbReference type="EMBL" id="CAL5218956.1"/>
    </source>
</evidence>
<dbReference type="SUPFAM" id="SSF50022">
    <property type="entry name" value="ISP domain"/>
    <property type="match status" value="1"/>
</dbReference>
<evidence type="ECO:0000256" key="1">
    <source>
        <dbReference type="ARBA" id="ARBA00023002"/>
    </source>
</evidence>
<organism evidence="5 6">
    <name type="scientific">Coccomyxa viridis</name>
    <dbReference type="NCBI Taxonomy" id="1274662"/>
    <lineage>
        <taxon>Eukaryota</taxon>
        <taxon>Viridiplantae</taxon>
        <taxon>Chlorophyta</taxon>
        <taxon>core chlorophytes</taxon>
        <taxon>Trebouxiophyceae</taxon>
        <taxon>Trebouxiophyceae incertae sedis</taxon>
        <taxon>Coccomyxaceae</taxon>
        <taxon>Coccomyxa</taxon>
    </lineage>
</organism>
<evidence type="ECO:0000256" key="3">
    <source>
        <dbReference type="SAM" id="MobiDB-lite"/>
    </source>
</evidence>
<dbReference type="InterPro" id="IPR036922">
    <property type="entry name" value="Rieske_2Fe-2S_sf"/>
</dbReference>
<feature type="domain" description="Rieske-like [2Fe-2S]" evidence="4">
    <location>
        <begin position="83"/>
        <end position="202"/>
    </location>
</feature>
<comment type="caution">
    <text evidence="5">The sequence shown here is derived from an EMBL/GenBank/DDBJ whole genome shotgun (WGS) entry which is preliminary data.</text>
</comment>
<keyword evidence="6" id="KW-1185">Reference proteome</keyword>
<evidence type="ECO:0000259" key="4">
    <source>
        <dbReference type="Pfam" id="PF13806"/>
    </source>
</evidence>
<feature type="region of interest" description="Disordered" evidence="3">
    <location>
        <begin position="56"/>
        <end position="78"/>
    </location>
</feature>
<keyword evidence="2" id="KW-0534">Nitrate assimilation</keyword>
<dbReference type="Gene3D" id="2.102.10.10">
    <property type="entry name" value="Rieske [2Fe-2S] iron-sulphur domain"/>
    <property type="match status" value="1"/>
</dbReference>
<feature type="region of interest" description="Disordered" evidence="3">
    <location>
        <begin position="1"/>
        <end position="22"/>
    </location>
</feature>
<dbReference type="Proteomes" id="UP001497392">
    <property type="component" value="Unassembled WGS sequence"/>
</dbReference>
<evidence type="ECO:0000256" key="2">
    <source>
        <dbReference type="ARBA" id="ARBA00023063"/>
    </source>
</evidence>
<sequence>MPLTQAFRHSLRPPRLQHGTQVTGRKALIPSSVRNHYYREMHGTRLGKHHSVTCQAKKGFGAGGGKKSRKREWGPALEEDDPSWLRVGKLTDFKNGKQTRAVILPDNSAIVLYRTQEDEVYCSDANSTAYKFPMIDANVIERDGGPAAEVPLDGTVYDLETGKVLVWCPKNNPLRFVLGSLKSTADPQPLKMYPARVNSNGQIFARLAPT</sequence>